<evidence type="ECO:0000256" key="7">
    <source>
        <dbReference type="SAM" id="MobiDB-lite"/>
    </source>
</evidence>
<dbReference type="GeneID" id="30152517"/>
<dbReference type="GO" id="GO:0033962">
    <property type="term" value="P:P-body assembly"/>
    <property type="evidence" value="ECO:0007669"/>
    <property type="project" value="TreeGrafter"/>
</dbReference>
<feature type="compositionally biased region" description="Polar residues" evidence="7">
    <location>
        <begin position="94"/>
        <end position="114"/>
    </location>
</feature>
<dbReference type="PANTHER" id="PTHR21551">
    <property type="entry name" value="TOPOISOMERASE II-ASSOCIATED PROTEIN PAT1"/>
    <property type="match status" value="1"/>
</dbReference>
<gene>
    <name evidence="9" type="ORF">L202_01208</name>
</gene>
<evidence type="ECO:0000259" key="8">
    <source>
        <dbReference type="Pfam" id="PF09770"/>
    </source>
</evidence>
<comment type="subcellular location">
    <subcellularLocation>
        <location evidence="2">Cytoplasm</location>
        <location evidence="2">P-body</location>
    </subcellularLocation>
    <subcellularLocation>
        <location evidence="1">Nucleus</location>
    </subcellularLocation>
</comment>
<feature type="compositionally biased region" description="Low complexity" evidence="7">
    <location>
        <begin position="17"/>
        <end position="34"/>
    </location>
</feature>
<evidence type="ECO:0000256" key="1">
    <source>
        <dbReference type="ARBA" id="ARBA00004123"/>
    </source>
</evidence>
<evidence type="ECO:0000313" key="10">
    <source>
        <dbReference type="Proteomes" id="UP000094065"/>
    </source>
</evidence>
<evidence type="ECO:0000256" key="3">
    <source>
        <dbReference type="ARBA" id="ARBA00009138"/>
    </source>
</evidence>
<feature type="region of interest" description="Disordered" evidence="7">
    <location>
        <begin position="1"/>
        <end position="348"/>
    </location>
</feature>
<dbReference type="GO" id="GO:0005634">
    <property type="term" value="C:nucleus"/>
    <property type="evidence" value="ECO:0007669"/>
    <property type="project" value="UniProtKB-SubCell"/>
</dbReference>
<protein>
    <recommendedName>
        <fullName evidence="8">mRNA decay factor PAT1 domain-containing protein</fullName>
    </recommendedName>
</protein>
<dbReference type="GO" id="GO:0000290">
    <property type="term" value="P:deadenylation-dependent decapping of nuclear-transcribed mRNA"/>
    <property type="evidence" value="ECO:0007669"/>
    <property type="project" value="InterPro"/>
</dbReference>
<feature type="domain" description="mRNA decay factor PAT1" evidence="8">
    <location>
        <begin position="4"/>
        <end position="864"/>
    </location>
</feature>
<evidence type="ECO:0000256" key="2">
    <source>
        <dbReference type="ARBA" id="ARBA00004201"/>
    </source>
</evidence>
<accession>A0A1E3I571</accession>
<keyword evidence="6" id="KW-0539">Nucleus</keyword>
<dbReference type="PANTHER" id="PTHR21551:SF0">
    <property type="entry name" value="PROTEIN ASSOCIATED WITH TOPO II RELATED-1, ISOFORM A"/>
    <property type="match status" value="1"/>
</dbReference>
<proteinExistence type="inferred from homology"/>
<feature type="compositionally biased region" description="Polar residues" evidence="7">
    <location>
        <begin position="148"/>
        <end position="167"/>
    </location>
</feature>
<dbReference type="InterPro" id="IPR039900">
    <property type="entry name" value="Pat1-like"/>
</dbReference>
<dbReference type="STRING" id="1295533.A0A1E3I571"/>
<keyword evidence="4" id="KW-0963">Cytoplasm</keyword>
<organism evidence="9 10">
    <name type="scientific">Cryptococcus amylolentus CBS 6039</name>
    <dbReference type="NCBI Taxonomy" id="1295533"/>
    <lineage>
        <taxon>Eukaryota</taxon>
        <taxon>Fungi</taxon>
        <taxon>Dikarya</taxon>
        <taxon>Basidiomycota</taxon>
        <taxon>Agaricomycotina</taxon>
        <taxon>Tremellomycetes</taxon>
        <taxon>Tremellales</taxon>
        <taxon>Cryptococcaceae</taxon>
        <taxon>Cryptococcus</taxon>
    </lineage>
</organism>
<feature type="compositionally biased region" description="Low complexity" evidence="7">
    <location>
        <begin position="204"/>
        <end position="290"/>
    </location>
</feature>
<evidence type="ECO:0000313" key="9">
    <source>
        <dbReference type="EMBL" id="ODN82966.1"/>
    </source>
</evidence>
<sequence length="868" mass="94247">MSGFFGFDTALPEHRPNQGQQQFPPQQSKFQPSNVNAFNSTGLPDEDEMEVYTWGQGAGQEPEEADESNDATFGADIGTIKNTAYFNFGHEEPSSSYGAPKQQSTRGPVASTASRYRPKAAADPFAFSEDDFYSSRSPARKTPAKPKPQTSQSALTKPAGQTTSWGTAPSAAVKPSPAHRASQPAPAGQIKTLEEIEAEFASMSAPSAQVQAQAPTQPQAPVQQQILTLEELEQQMMEEIPGQAPPQHQQQAQYQAQPQYQGTPQQAPAQYQAQRQQQAQAQQIQQQPAPVREVTPTQVPGLASSGYGSQQALLDSMFPELGQGPSPAPAGQLGQSATQAPGPSPEELARQEHFRQIFESKVQAMSKHNNIMGNSDKDFITRMQLAQLASNAPFVSDFYAQVFTAMESSRRAHESGQMDRPTVVQIAAGFGLGVGGPQGNRFGKMGQNTMQKLSVQVKKLVESRAQHQKAASNSAALQGALGRVTRGGAAAPRPVLAVPTHVKSDHRPVSHLNEQTNIKRDPLTRKQIMYALEGLYADVLEIEQLRRDPPPVTSAHDVELWSAKCKEKEELIWTKLMVQEPIEVSNPHPFISLLNPPKGQRLLLRIILQLPDQKIFTLLSLLLVNFYQLDVVARAPPPPAADASLLTKADKLDRAKREADTDGFLFNIVPAIDMAINKCKLGLIGGLLVTAVQRLDVVKIASTRPGIVLFTALLSKAQSLVRAPVSDPMNPIAVPHPDPAEIQQWPSLFSIFINALLPSLPDLFPSSIAAKHAFGPSAYLLSTMEHLPDHEGLEMERREAEAWGFAAALAVNANEEEQTALVAALREKILHTVQGARSTAISQARADLKLRNVNMFLNGLGLDAAMIE</sequence>
<dbReference type="GO" id="GO:0003723">
    <property type="term" value="F:RNA binding"/>
    <property type="evidence" value="ECO:0007669"/>
    <property type="project" value="UniProtKB-KW"/>
</dbReference>
<dbReference type="AlphaFoldDB" id="A0A1E3I571"/>
<dbReference type="Proteomes" id="UP000094065">
    <property type="component" value="Unassembled WGS sequence"/>
</dbReference>
<name>A0A1E3I571_9TREE</name>
<reference evidence="9 10" key="1">
    <citation type="submission" date="2016-06" db="EMBL/GenBank/DDBJ databases">
        <title>Evolution of pathogenesis and genome organization in the Tremellales.</title>
        <authorList>
            <person name="Cuomo C."/>
            <person name="Litvintseva A."/>
            <person name="Heitman J."/>
            <person name="Chen Y."/>
            <person name="Sun S."/>
            <person name="Springer D."/>
            <person name="Dromer F."/>
            <person name="Young S."/>
            <person name="Zeng Q."/>
            <person name="Chapman S."/>
            <person name="Gujja S."/>
            <person name="Saif S."/>
            <person name="Birren B."/>
        </authorList>
    </citation>
    <scope>NUCLEOTIDE SEQUENCE [LARGE SCALE GENOMIC DNA]</scope>
    <source>
        <strain evidence="9 10">CBS 6039</strain>
    </source>
</reference>
<dbReference type="OrthoDB" id="74835at2759"/>
<dbReference type="RefSeq" id="XP_018996966.1">
    <property type="nucleotide sequence ID" value="XM_019134539.1"/>
</dbReference>
<keyword evidence="10" id="KW-1185">Reference proteome</keyword>
<keyword evidence="5" id="KW-0694">RNA-binding</keyword>
<evidence type="ECO:0000256" key="4">
    <source>
        <dbReference type="ARBA" id="ARBA00022490"/>
    </source>
</evidence>
<evidence type="ECO:0000256" key="5">
    <source>
        <dbReference type="ARBA" id="ARBA00022884"/>
    </source>
</evidence>
<dbReference type="InterPro" id="IPR019167">
    <property type="entry name" value="PAT1_dom"/>
</dbReference>
<dbReference type="Pfam" id="PF09770">
    <property type="entry name" value="PAT1"/>
    <property type="match status" value="1"/>
</dbReference>
<evidence type="ECO:0000256" key="6">
    <source>
        <dbReference type="ARBA" id="ARBA00023242"/>
    </source>
</evidence>
<dbReference type="GO" id="GO:0000932">
    <property type="term" value="C:P-body"/>
    <property type="evidence" value="ECO:0007669"/>
    <property type="project" value="UniProtKB-SubCell"/>
</dbReference>
<comment type="similarity">
    <text evidence="3">Belongs to the PAT1 family.</text>
</comment>
<dbReference type="EMBL" id="AWGJ01000002">
    <property type="protein sequence ID" value="ODN82966.1"/>
    <property type="molecule type" value="Genomic_DNA"/>
</dbReference>
<comment type="caution">
    <text evidence="9">The sequence shown here is derived from an EMBL/GenBank/DDBJ whole genome shotgun (WGS) entry which is preliminary data.</text>
</comment>